<dbReference type="CDD" id="cd02027">
    <property type="entry name" value="APSK"/>
    <property type="match status" value="1"/>
</dbReference>
<evidence type="ECO:0000256" key="4">
    <source>
        <dbReference type="ARBA" id="ARBA00022741"/>
    </source>
</evidence>
<gene>
    <name evidence="7" type="primary">cysC</name>
    <name evidence="7" type="ORF">GcLGCM259_1185</name>
</gene>
<dbReference type="Proteomes" id="UP000307000">
    <property type="component" value="Chromosome"/>
</dbReference>
<dbReference type="GO" id="GO:0005524">
    <property type="term" value="F:ATP binding"/>
    <property type="evidence" value="ECO:0007669"/>
    <property type="project" value="InterPro"/>
</dbReference>
<evidence type="ECO:0000256" key="5">
    <source>
        <dbReference type="ARBA" id="ARBA00022840"/>
    </source>
</evidence>
<name>A0A5B7WS11_9MICC</name>
<proteinExistence type="predicted"/>
<dbReference type="EC" id="2.7.1.25" evidence="2"/>
<dbReference type="EMBL" id="CP034412">
    <property type="protein sequence ID" value="QCY46926.1"/>
    <property type="molecule type" value="Genomic_DNA"/>
</dbReference>
<dbReference type="GO" id="GO:0019379">
    <property type="term" value="P:sulfate assimilation, phosphoadenylyl sulfate reduction by phosphoadenylyl-sulfate reductase (thioredoxin)"/>
    <property type="evidence" value="ECO:0007669"/>
    <property type="project" value="TreeGrafter"/>
</dbReference>
<dbReference type="GO" id="GO:0004781">
    <property type="term" value="F:sulfate adenylyltransferase (ATP) activity"/>
    <property type="evidence" value="ECO:0007669"/>
    <property type="project" value="TreeGrafter"/>
</dbReference>
<evidence type="ECO:0000259" key="6">
    <source>
        <dbReference type="Pfam" id="PF01583"/>
    </source>
</evidence>
<keyword evidence="4" id="KW-0547">Nucleotide-binding</keyword>
<dbReference type="GO" id="GO:0005737">
    <property type="term" value="C:cytoplasm"/>
    <property type="evidence" value="ECO:0007669"/>
    <property type="project" value="TreeGrafter"/>
</dbReference>
<dbReference type="Gene3D" id="3.40.50.300">
    <property type="entry name" value="P-loop containing nucleotide triphosphate hydrolases"/>
    <property type="match status" value="1"/>
</dbReference>
<keyword evidence="8" id="KW-1185">Reference proteome</keyword>
<dbReference type="InterPro" id="IPR059117">
    <property type="entry name" value="APS_kinase_dom"/>
</dbReference>
<dbReference type="PANTHER" id="PTHR42700:SF1">
    <property type="entry name" value="SULFATE ADENYLYLTRANSFERASE"/>
    <property type="match status" value="1"/>
</dbReference>
<comment type="catalytic activity">
    <reaction evidence="1">
        <text>adenosine 5'-phosphosulfate + ATP = 3'-phosphoadenylyl sulfate + ADP + H(+)</text>
        <dbReference type="Rhea" id="RHEA:24152"/>
        <dbReference type="ChEBI" id="CHEBI:15378"/>
        <dbReference type="ChEBI" id="CHEBI:30616"/>
        <dbReference type="ChEBI" id="CHEBI:58243"/>
        <dbReference type="ChEBI" id="CHEBI:58339"/>
        <dbReference type="ChEBI" id="CHEBI:456216"/>
        <dbReference type="EC" id="2.7.1.25"/>
    </reaction>
</comment>
<keyword evidence="3" id="KW-0808">Transferase</keyword>
<dbReference type="InterPro" id="IPR002891">
    <property type="entry name" value="APS"/>
</dbReference>
<dbReference type="SUPFAM" id="SSF52540">
    <property type="entry name" value="P-loop containing nucleoside triphosphate hydrolases"/>
    <property type="match status" value="1"/>
</dbReference>
<evidence type="ECO:0000256" key="3">
    <source>
        <dbReference type="ARBA" id="ARBA00022679"/>
    </source>
</evidence>
<dbReference type="Pfam" id="PF01583">
    <property type="entry name" value="APS_kinase"/>
    <property type="match status" value="1"/>
</dbReference>
<dbReference type="PANTHER" id="PTHR42700">
    <property type="entry name" value="SULFATE ADENYLYLTRANSFERASE"/>
    <property type="match status" value="1"/>
</dbReference>
<dbReference type="GO" id="GO:0004020">
    <property type="term" value="F:adenylylsulfate kinase activity"/>
    <property type="evidence" value="ECO:0007669"/>
    <property type="project" value="InterPro"/>
</dbReference>
<evidence type="ECO:0000256" key="2">
    <source>
        <dbReference type="ARBA" id="ARBA00012121"/>
    </source>
</evidence>
<reference evidence="7 8" key="1">
    <citation type="submission" date="2018-12" db="EMBL/GenBank/DDBJ databases">
        <title>Complete Genome Sequence of Glutamicibacter creatinolyticus strain LGCM259,isolated from an abscess of a 12-year-old mare in Italy.</title>
        <authorList>
            <person name="Santos R.G."/>
            <person name="Silva A.L."/>
            <person name="Seyffert N."/>
            <person name="Castro T.L.P."/>
            <person name="Attili A.R."/>
            <person name="Rifici C."/>
            <person name="Mazzullo G."/>
            <person name="Brenig B."/>
            <person name="Venanzi F."/>
            <person name="Azevedo V."/>
        </authorList>
    </citation>
    <scope>NUCLEOTIDE SEQUENCE [LARGE SCALE GENOMIC DNA]</scope>
    <source>
        <strain evidence="7 8">LGCM 259</strain>
    </source>
</reference>
<dbReference type="GO" id="GO:0010134">
    <property type="term" value="P:sulfate assimilation via adenylyl sulfate reduction"/>
    <property type="evidence" value="ECO:0007669"/>
    <property type="project" value="TreeGrafter"/>
</dbReference>
<feature type="domain" description="APS kinase" evidence="6">
    <location>
        <begin position="228"/>
        <end position="379"/>
    </location>
</feature>
<dbReference type="KEGG" id="gcr:GcLGCM259_1185"/>
<sequence length="407" mass="43717">MDSREYFLGESMENMGSIPHQDPIVQLDIAQLDIVELIVGGLLDHQGLDLENLPQWSQLPDAALANPGQRGHIQLADPDGTPLVRVSYTRQSDPGQTAVTVGKVQKLADAEHGPFRELRLTSPLGPRAVVLFDQAPSAVDLQRLQQLQPLPNGTCFVLLSPSDRSSGPGHAGAIKQLRAASGLFSGSTAGHLVVPPSVDAAALIQRLSGNVLADFRSARHQQPEAAPGTVVMFSGLSGSGKSTLARAVQQRIHEQLGRPAVLLDGDDIRRFISKGLGFSREDRETNVERIGWIAARIAEVGGLALCAPIAPFAQTRQAVRELVAPHGRFLLVHVSTPLEVCEQRDRKGLYAKARAGEVKDFTGIDSPYEVPEDAELTLDLSVVDLNTATDRVFALLAAHTPEAVHVH</sequence>
<dbReference type="NCBIfam" id="NF003013">
    <property type="entry name" value="PRK03846.1"/>
    <property type="match status" value="1"/>
</dbReference>
<evidence type="ECO:0000313" key="8">
    <source>
        <dbReference type="Proteomes" id="UP000307000"/>
    </source>
</evidence>
<dbReference type="NCBIfam" id="TIGR00455">
    <property type="entry name" value="apsK"/>
    <property type="match status" value="1"/>
</dbReference>
<evidence type="ECO:0000313" key="7">
    <source>
        <dbReference type="EMBL" id="QCY46926.1"/>
    </source>
</evidence>
<keyword evidence="7" id="KW-0418">Kinase</keyword>
<protein>
    <recommendedName>
        <fullName evidence="2">adenylyl-sulfate kinase</fullName>
        <ecNumber evidence="2">2.7.1.25</ecNumber>
    </recommendedName>
</protein>
<evidence type="ECO:0000256" key="1">
    <source>
        <dbReference type="ARBA" id="ARBA00001823"/>
    </source>
</evidence>
<dbReference type="InterPro" id="IPR050512">
    <property type="entry name" value="Sulf_AdTrans/APS_kinase"/>
</dbReference>
<keyword evidence="5" id="KW-0067">ATP-binding</keyword>
<accession>A0A5B7WS11</accession>
<dbReference type="AlphaFoldDB" id="A0A5B7WS11"/>
<organism evidence="7 8">
    <name type="scientific">Glutamicibacter creatinolyticus</name>
    <dbReference type="NCBI Taxonomy" id="162496"/>
    <lineage>
        <taxon>Bacteria</taxon>
        <taxon>Bacillati</taxon>
        <taxon>Actinomycetota</taxon>
        <taxon>Actinomycetes</taxon>
        <taxon>Micrococcales</taxon>
        <taxon>Micrococcaceae</taxon>
        <taxon>Glutamicibacter</taxon>
    </lineage>
</organism>
<dbReference type="InterPro" id="IPR027417">
    <property type="entry name" value="P-loop_NTPase"/>
</dbReference>